<name>A0A811Y4N6_NYCPR</name>
<dbReference type="EMBL" id="CAJHUB010000664">
    <property type="protein sequence ID" value="CAD7672053.1"/>
    <property type="molecule type" value="Genomic_DNA"/>
</dbReference>
<comment type="caution">
    <text evidence="2">The sequence shown here is derived from an EMBL/GenBank/DDBJ whole genome shotgun (WGS) entry which is preliminary data.</text>
</comment>
<evidence type="ECO:0000313" key="2">
    <source>
        <dbReference type="EMBL" id="CAD7672053.1"/>
    </source>
</evidence>
<dbReference type="AlphaFoldDB" id="A0A811Y4N6"/>
<sequence>MFRGPLQIKLVYEKKKKKDQEVGRSKDTRKEIPGESETYQMGDVSQKTRWHRVLVFRPEGKVDYGEYTDKNNVRQQATIIIADNIIFLSDQTKKKGREWTILLWPLFGIASFPNHV</sequence>
<keyword evidence="3" id="KW-1185">Reference proteome</keyword>
<reference evidence="2" key="1">
    <citation type="submission" date="2020-12" db="EMBL/GenBank/DDBJ databases">
        <authorList>
            <consortium name="Molecular Ecology Group"/>
        </authorList>
    </citation>
    <scope>NUCLEOTIDE SEQUENCE</scope>
    <source>
        <strain evidence="2">TBG_1078</strain>
    </source>
</reference>
<proteinExistence type="predicted"/>
<feature type="region of interest" description="Disordered" evidence="1">
    <location>
        <begin position="15"/>
        <end position="43"/>
    </location>
</feature>
<dbReference type="SUPFAM" id="SSF50249">
    <property type="entry name" value="Nucleic acid-binding proteins"/>
    <property type="match status" value="1"/>
</dbReference>
<accession>A0A811Y4N6</accession>
<evidence type="ECO:0000256" key="1">
    <source>
        <dbReference type="SAM" id="MobiDB-lite"/>
    </source>
</evidence>
<dbReference type="InterPro" id="IPR012340">
    <property type="entry name" value="NA-bd_OB-fold"/>
</dbReference>
<feature type="compositionally biased region" description="Basic and acidic residues" evidence="1">
    <location>
        <begin position="18"/>
        <end position="33"/>
    </location>
</feature>
<evidence type="ECO:0000313" key="3">
    <source>
        <dbReference type="Proteomes" id="UP000645828"/>
    </source>
</evidence>
<protein>
    <submittedName>
        <fullName evidence="2">(raccoon dog) hypothetical protein</fullName>
    </submittedName>
</protein>
<gene>
    <name evidence="2" type="ORF">NYPRO_LOCUS4848</name>
</gene>
<organism evidence="2 3">
    <name type="scientific">Nyctereutes procyonoides</name>
    <name type="common">Raccoon dog</name>
    <name type="synonym">Canis procyonoides</name>
    <dbReference type="NCBI Taxonomy" id="34880"/>
    <lineage>
        <taxon>Eukaryota</taxon>
        <taxon>Metazoa</taxon>
        <taxon>Chordata</taxon>
        <taxon>Craniata</taxon>
        <taxon>Vertebrata</taxon>
        <taxon>Euteleostomi</taxon>
        <taxon>Mammalia</taxon>
        <taxon>Eutheria</taxon>
        <taxon>Laurasiatheria</taxon>
        <taxon>Carnivora</taxon>
        <taxon>Caniformia</taxon>
        <taxon>Canidae</taxon>
        <taxon>Nyctereutes</taxon>
    </lineage>
</organism>
<dbReference type="Proteomes" id="UP000645828">
    <property type="component" value="Unassembled WGS sequence"/>
</dbReference>